<dbReference type="InterPro" id="IPR058637">
    <property type="entry name" value="YknX-like_C"/>
</dbReference>
<dbReference type="KEGG" id="bcop:JD108_11645"/>
<evidence type="ECO:0000313" key="8">
    <source>
        <dbReference type="EMBL" id="QUO39704.1"/>
    </source>
</evidence>
<dbReference type="InterPro" id="IPR058625">
    <property type="entry name" value="MdtA-like_BSH"/>
</dbReference>
<dbReference type="RefSeq" id="WP_198826259.1">
    <property type="nucleotide sequence ID" value="NZ_CP066308.1"/>
</dbReference>
<sequence length="414" mass="43826">MNVKKQPVILALSAVLLVAGCSQPEAAPTDTQQQEESATPVEVDQVKKGTVSSESGITAKLAPSEEVQISPKISGKIIDLPVKLGDSVSAGQVLFKLDQQDLANTVAQQEAAYKVALAGLKQSGSSTDQGLVQARNSLKQAEQALADARLNQQRMKLLFEQGAISSQQMEQANTALTNAQTAFENAKQVWETSQQKTNLQVSEASLNQAAVALQNAKEQLANAVVTAPINGYVSSVNGAVGQIAGPQSPVVVIVKTNPLLVKANLSEADITKVSVGTAVKVSIPVLSKDVEAKVTAVSPVMNQQLKAYPIEITIPNPDGELKADMVVNVTFAGQAAVQNEQLVIPRKAVFDRDGKRYVYRIEGEAAKMVEVTTGEETSDLIVIQSGLAEGDQIVVRGQTLLQDGKKVSIINKSK</sequence>
<feature type="domain" description="YknX-like C-terminal permuted SH3-like" evidence="6">
    <location>
        <begin position="342"/>
        <end position="408"/>
    </location>
</feature>
<dbReference type="SUPFAM" id="SSF111369">
    <property type="entry name" value="HlyD-like secretion proteins"/>
    <property type="match status" value="2"/>
</dbReference>
<dbReference type="Proteomes" id="UP000595847">
    <property type="component" value="Chromosome"/>
</dbReference>
<gene>
    <name evidence="7" type="ORF">JD108_11645</name>
    <name evidence="8" type="ORF">KDJ56_11590</name>
</gene>
<accession>A0A7T5EHF6</accession>
<feature type="domain" description="Multidrug resistance protein MdtA-like barrel-sandwich hybrid" evidence="4">
    <location>
        <begin position="66"/>
        <end position="253"/>
    </location>
</feature>
<feature type="domain" description="CusB-like beta-barrel" evidence="5">
    <location>
        <begin position="261"/>
        <end position="334"/>
    </location>
</feature>
<dbReference type="NCBIfam" id="TIGR01730">
    <property type="entry name" value="RND_mfp"/>
    <property type="match status" value="1"/>
</dbReference>
<evidence type="ECO:0000259" key="5">
    <source>
        <dbReference type="Pfam" id="PF25954"/>
    </source>
</evidence>
<dbReference type="PROSITE" id="PS51257">
    <property type="entry name" value="PROKAR_LIPOPROTEIN"/>
    <property type="match status" value="1"/>
</dbReference>
<dbReference type="Proteomes" id="UP000677234">
    <property type="component" value="Chromosome"/>
</dbReference>
<feature type="signal peptide" evidence="3">
    <location>
        <begin position="1"/>
        <end position="26"/>
    </location>
</feature>
<dbReference type="Pfam" id="PF25917">
    <property type="entry name" value="BSH_RND"/>
    <property type="match status" value="1"/>
</dbReference>
<dbReference type="Gene3D" id="2.40.50.100">
    <property type="match status" value="2"/>
</dbReference>
<dbReference type="Pfam" id="PF25954">
    <property type="entry name" value="Beta-barrel_RND_2"/>
    <property type="match status" value="1"/>
</dbReference>
<organism evidence="7 9">
    <name type="scientific">Brevibacillus composti</name>
    <dbReference type="NCBI Taxonomy" id="2796470"/>
    <lineage>
        <taxon>Bacteria</taxon>
        <taxon>Bacillati</taxon>
        <taxon>Bacillota</taxon>
        <taxon>Bacilli</taxon>
        <taxon>Bacillales</taxon>
        <taxon>Paenibacillaceae</taxon>
        <taxon>Brevibacillus</taxon>
    </lineage>
</organism>
<reference evidence="8" key="2">
    <citation type="submission" date="2021-04" db="EMBL/GenBank/DDBJ databases">
        <title>Brevibacillus composti FJAT-54423, complete genome.</title>
        <authorList>
            <person name="Tang R."/>
        </authorList>
    </citation>
    <scope>NUCLEOTIDE SEQUENCE</scope>
    <source>
        <strain evidence="8">FJAT-54424</strain>
    </source>
</reference>
<keyword evidence="10" id="KW-1185">Reference proteome</keyword>
<feature type="coiled-coil region" evidence="2">
    <location>
        <begin position="131"/>
        <end position="226"/>
    </location>
</feature>
<dbReference type="Gene3D" id="1.10.287.470">
    <property type="entry name" value="Helix hairpin bin"/>
    <property type="match status" value="2"/>
</dbReference>
<dbReference type="GO" id="GO:1990281">
    <property type="term" value="C:efflux pump complex"/>
    <property type="evidence" value="ECO:0007669"/>
    <property type="project" value="TreeGrafter"/>
</dbReference>
<evidence type="ECO:0000256" key="2">
    <source>
        <dbReference type="SAM" id="Coils"/>
    </source>
</evidence>
<dbReference type="AlphaFoldDB" id="A0A7T5EHF6"/>
<evidence type="ECO:0000259" key="4">
    <source>
        <dbReference type="Pfam" id="PF25917"/>
    </source>
</evidence>
<comment type="similarity">
    <text evidence="1">Belongs to the membrane fusion protein (MFP) (TC 8.A.1) family.</text>
</comment>
<dbReference type="EMBL" id="CP066308">
    <property type="protein sequence ID" value="QQE72626.1"/>
    <property type="molecule type" value="Genomic_DNA"/>
</dbReference>
<evidence type="ECO:0000256" key="1">
    <source>
        <dbReference type="ARBA" id="ARBA00009477"/>
    </source>
</evidence>
<name>A0A7T5EHF6_9BACL</name>
<evidence type="ECO:0000256" key="3">
    <source>
        <dbReference type="SAM" id="SignalP"/>
    </source>
</evidence>
<dbReference type="EMBL" id="CP073708">
    <property type="protein sequence ID" value="QUO39704.1"/>
    <property type="molecule type" value="Genomic_DNA"/>
</dbReference>
<dbReference type="GO" id="GO:0015562">
    <property type="term" value="F:efflux transmembrane transporter activity"/>
    <property type="evidence" value="ECO:0007669"/>
    <property type="project" value="TreeGrafter"/>
</dbReference>
<protein>
    <submittedName>
        <fullName evidence="7">Efflux RND transporter periplasmic adaptor subunit</fullName>
    </submittedName>
</protein>
<keyword evidence="2" id="KW-0175">Coiled coil</keyword>
<evidence type="ECO:0000259" key="6">
    <source>
        <dbReference type="Pfam" id="PF25989"/>
    </source>
</evidence>
<dbReference type="PANTHER" id="PTHR30469">
    <property type="entry name" value="MULTIDRUG RESISTANCE PROTEIN MDTA"/>
    <property type="match status" value="1"/>
</dbReference>
<evidence type="ECO:0000313" key="9">
    <source>
        <dbReference type="Proteomes" id="UP000595847"/>
    </source>
</evidence>
<dbReference type="InterPro" id="IPR006143">
    <property type="entry name" value="RND_pump_MFP"/>
</dbReference>
<dbReference type="Pfam" id="PF25989">
    <property type="entry name" value="YknX_C"/>
    <property type="match status" value="1"/>
</dbReference>
<dbReference type="Gene3D" id="2.40.420.20">
    <property type="match status" value="1"/>
</dbReference>
<dbReference type="InterPro" id="IPR058792">
    <property type="entry name" value="Beta-barrel_RND_2"/>
</dbReference>
<reference evidence="7 9" key="1">
    <citation type="submission" date="2020-12" db="EMBL/GenBank/DDBJ databases">
        <title>strain FJAT-54423T represents a novel species of the genus Brevibacillus.</title>
        <authorList>
            <person name="Tang R."/>
        </authorList>
    </citation>
    <scope>NUCLEOTIDE SEQUENCE [LARGE SCALE GENOMIC DNA]</scope>
    <source>
        <strain evidence="7 9">FJAT-54423</strain>
    </source>
</reference>
<dbReference type="Gene3D" id="2.40.30.170">
    <property type="match status" value="1"/>
</dbReference>
<evidence type="ECO:0000313" key="7">
    <source>
        <dbReference type="EMBL" id="QQE72626.1"/>
    </source>
</evidence>
<keyword evidence="3" id="KW-0732">Signal</keyword>
<feature type="chain" id="PRO_5033039960" evidence="3">
    <location>
        <begin position="27"/>
        <end position="414"/>
    </location>
</feature>
<evidence type="ECO:0000313" key="10">
    <source>
        <dbReference type="Proteomes" id="UP000677234"/>
    </source>
</evidence>
<proteinExistence type="inferred from homology"/>